<accession>A0A250FQ52</accession>
<dbReference type="AlphaFoldDB" id="A0A250FQ52"/>
<organism evidence="1 2">
    <name type="scientific">Capnocytophaga gingivalis</name>
    <dbReference type="NCBI Taxonomy" id="1017"/>
    <lineage>
        <taxon>Bacteria</taxon>
        <taxon>Pseudomonadati</taxon>
        <taxon>Bacteroidota</taxon>
        <taxon>Flavobacteriia</taxon>
        <taxon>Flavobacteriales</taxon>
        <taxon>Flavobacteriaceae</taxon>
        <taxon>Capnocytophaga</taxon>
    </lineage>
</organism>
<gene>
    <name evidence="1" type="ORF">CGC50_09160</name>
</gene>
<dbReference type="KEGG" id="cgh:CGC50_09160"/>
<dbReference type="InterPro" id="IPR030890">
    <property type="entry name" value="LP_HExxH_w_TonB"/>
</dbReference>
<dbReference type="EMBL" id="CP022386">
    <property type="protein sequence ID" value="ATA87312.1"/>
    <property type="molecule type" value="Genomic_DNA"/>
</dbReference>
<dbReference type="PROSITE" id="PS51257">
    <property type="entry name" value="PROKAR_LIPOPROTEIN"/>
    <property type="match status" value="1"/>
</dbReference>
<name>A0A250FQ52_9FLAO</name>
<protein>
    <recommendedName>
        <fullName evidence="3">Substrate import-associated zinc metallohydrolase lipoprotein</fullName>
    </recommendedName>
</protein>
<evidence type="ECO:0008006" key="3">
    <source>
        <dbReference type="Google" id="ProtNLM"/>
    </source>
</evidence>
<dbReference type="RefSeq" id="WP_095910587.1">
    <property type="nucleotide sequence ID" value="NZ_CP022386.1"/>
</dbReference>
<dbReference type="Pfam" id="PF15890">
    <property type="entry name" value="Peptidase_Mx1"/>
    <property type="match status" value="1"/>
</dbReference>
<dbReference type="OrthoDB" id="1113652at2"/>
<dbReference type="NCBIfam" id="TIGR04549">
    <property type="entry name" value="LP_HExxH_w_tonB"/>
    <property type="match status" value="1"/>
</dbReference>
<evidence type="ECO:0000313" key="1">
    <source>
        <dbReference type="EMBL" id="ATA87312.1"/>
    </source>
</evidence>
<dbReference type="Gene3D" id="3.40.390.70">
    <property type="match status" value="1"/>
</dbReference>
<reference evidence="2" key="1">
    <citation type="submission" date="2017-06" db="EMBL/GenBank/DDBJ databases">
        <title>Capnocytophaga spp. assemblies.</title>
        <authorList>
            <person name="Gulvik C.A."/>
        </authorList>
    </citation>
    <scope>NUCLEOTIDE SEQUENCE [LARGE SCALE GENOMIC DNA]</scope>
    <source>
        <strain evidence="2">H1496</strain>
    </source>
</reference>
<sequence length="378" mass="44152">MKKILYSLLAVGLISCTADDKIPDESELTPSVLHDKNINHQSELDNYLYENIEKPYNIRILYRFTDEETFRSYTYTPAKYDKSIEFVNIFNYLFIEPYIKVTSKRFLKEHSFNILLLLGDPAFNADGSKNVGLASAGVKIHLTEIDNIQPNSIYWLNDNFLVTLYHENAHTWHQAIRFSPAYEQVSANDYKGGNWVSAWGSYGTTDYLKAGFITTYSSFNKDEDFVELLARYIVYFNADLDGCNCKTTDETKWGKNSTNPDLQNLPDGYDADDYYNWRNKRYNYVDSEKWDEMNNESAKIWQEVLKTADEKIRDTEQYTGKEKIEQKIAIMKNYLSTTWNIDLDALRAEIRSRYKYVVGKDFEGNEVPKKDFARLNNN</sequence>
<evidence type="ECO:0000313" key="2">
    <source>
        <dbReference type="Proteomes" id="UP000217250"/>
    </source>
</evidence>
<proteinExistence type="predicted"/>
<dbReference type="Proteomes" id="UP000217250">
    <property type="component" value="Chromosome"/>
</dbReference>
<dbReference type="GeneID" id="84808722"/>